<sequence>MHRPLALGFVWGLSKKSSISKVTKDYRSLRKTPASPRAFKVATCWAFIKLWKEDDSRVSPVCFPLFLEFHYRMLRQKIYVPIIGLPMVFRILMHSM</sequence>
<dbReference type="Proteomes" id="UP000886998">
    <property type="component" value="Unassembled WGS sequence"/>
</dbReference>
<reference evidence="1" key="1">
    <citation type="submission" date="2020-08" db="EMBL/GenBank/DDBJ databases">
        <title>Multicomponent nature underlies the extraordinary mechanical properties of spider dragline silk.</title>
        <authorList>
            <person name="Kono N."/>
            <person name="Nakamura H."/>
            <person name="Mori M."/>
            <person name="Yoshida Y."/>
            <person name="Ohtoshi R."/>
            <person name="Malay A.D."/>
            <person name="Moran D.A.P."/>
            <person name="Tomita M."/>
            <person name="Numata K."/>
            <person name="Arakawa K."/>
        </authorList>
    </citation>
    <scope>NUCLEOTIDE SEQUENCE</scope>
</reference>
<proteinExistence type="predicted"/>
<protein>
    <submittedName>
        <fullName evidence="1">Uncharacterized protein</fullName>
    </submittedName>
</protein>
<evidence type="ECO:0000313" key="2">
    <source>
        <dbReference type="Proteomes" id="UP000886998"/>
    </source>
</evidence>
<dbReference type="EMBL" id="BMAV01012587">
    <property type="protein sequence ID" value="GFY59360.1"/>
    <property type="molecule type" value="Genomic_DNA"/>
</dbReference>
<keyword evidence="2" id="KW-1185">Reference proteome</keyword>
<name>A0A8X6XT01_9ARAC</name>
<dbReference type="AlphaFoldDB" id="A0A8X6XT01"/>
<organism evidence="1 2">
    <name type="scientific">Trichonephila inaurata madagascariensis</name>
    <dbReference type="NCBI Taxonomy" id="2747483"/>
    <lineage>
        <taxon>Eukaryota</taxon>
        <taxon>Metazoa</taxon>
        <taxon>Ecdysozoa</taxon>
        <taxon>Arthropoda</taxon>
        <taxon>Chelicerata</taxon>
        <taxon>Arachnida</taxon>
        <taxon>Araneae</taxon>
        <taxon>Araneomorphae</taxon>
        <taxon>Entelegynae</taxon>
        <taxon>Araneoidea</taxon>
        <taxon>Nephilidae</taxon>
        <taxon>Trichonephila</taxon>
        <taxon>Trichonephila inaurata</taxon>
    </lineage>
</organism>
<accession>A0A8X6XT01</accession>
<evidence type="ECO:0000313" key="1">
    <source>
        <dbReference type="EMBL" id="GFY59360.1"/>
    </source>
</evidence>
<gene>
    <name evidence="1" type="ORF">TNIN_74211</name>
</gene>
<comment type="caution">
    <text evidence="1">The sequence shown here is derived from an EMBL/GenBank/DDBJ whole genome shotgun (WGS) entry which is preliminary data.</text>
</comment>